<feature type="domain" description="FAD/NAD(P)-binding" evidence="11">
    <location>
        <begin position="56"/>
        <end position="261"/>
    </location>
</feature>
<evidence type="ECO:0000256" key="5">
    <source>
        <dbReference type="ARBA" id="ARBA00022857"/>
    </source>
</evidence>
<comment type="similarity">
    <text evidence="2 8">Belongs to the ferredoxin--NADP reductase type 1 family.</text>
</comment>
<feature type="binding site" evidence="9">
    <location>
        <position position="130"/>
    </location>
    <ligand>
        <name>FAD</name>
        <dbReference type="ChEBI" id="CHEBI:57692"/>
    </ligand>
</feature>
<comment type="cofactor">
    <cofactor evidence="1 8 9">
        <name>FAD</name>
        <dbReference type="ChEBI" id="CHEBI:57692"/>
    </cofactor>
</comment>
<keyword evidence="4 8" id="KW-0274">FAD</keyword>
<dbReference type="PIRSF" id="PIRSF000362">
    <property type="entry name" value="FNR"/>
    <property type="match status" value="1"/>
</dbReference>
<evidence type="ECO:0000256" key="6">
    <source>
        <dbReference type="ARBA" id="ARBA00023002"/>
    </source>
</evidence>
<evidence type="ECO:0000256" key="8">
    <source>
        <dbReference type="PIRNR" id="PIRNR000362"/>
    </source>
</evidence>
<gene>
    <name evidence="12" type="ORF">DFQ27_007461</name>
</gene>
<feature type="binding site" evidence="10">
    <location>
        <begin position="212"/>
        <end position="215"/>
    </location>
    <ligand>
        <name>NADP(+)</name>
        <dbReference type="ChEBI" id="CHEBI:58349"/>
    </ligand>
</feature>
<name>A0A9P6QHI6_9FUNG</name>
<evidence type="ECO:0000259" key="11">
    <source>
        <dbReference type="Pfam" id="PF07992"/>
    </source>
</evidence>
<evidence type="ECO:0000256" key="2">
    <source>
        <dbReference type="ARBA" id="ARBA00008312"/>
    </source>
</evidence>
<dbReference type="Gene3D" id="3.40.50.720">
    <property type="entry name" value="NAD(P)-binding Rossmann-like Domain"/>
    <property type="match status" value="1"/>
</dbReference>
<comment type="subcellular location">
    <subcellularLocation>
        <location evidence="8">Mitochondrion</location>
    </subcellularLocation>
</comment>
<keyword evidence="3 8" id="KW-0285">Flavoprotein</keyword>
<keyword evidence="8" id="KW-0496">Mitochondrion</keyword>
<dbReference type="GO" id="GO:0005739">
    <property type="term" value="C:mitochondrion"/>
    <property type="evidence" value="ECO:0007669"/>
    <property type="project" value="UniProtKB-SubCell"/>
</dbReference>
<feature type="binding site" evidence="9">
    <location>
        <begin position="432"/>
        <end position="434"/>
    </location>
    <ligand>
        <name>FAD</name>
        <dbReference type="ChEBI" id="CHEBI:57692"/>
    </ligand>
</feature>
<keyword evidence="13" id="KW-1185">Reference proteome</keyword>
<protein>
    <recommendedName>
        <fullName evidence="8">NADPH:adrenodoxin oxidoreductase, mitochondrial</fullName>
        <ecNumber evidence="8">1.18.1.6</ecNumber>
    </recommendedName>
</protein>
<feature type="binding site" evidence="10">
    <location>
        <position position="432"/>
    </location>
    <ligand>
        <name>NADP(+)</name>
        <dbReference type="ChEBI" id="CHEBI:58349"/>
    </ligand>
</feature>
<evidence type="ECO:0000313" key="12">
    <source>
        <dbReference type="EMBL" id="KAG0268118.1"/>
    </source>
</evidence>
<dbReference type="InterPro" id="IPR023753">
    <property type="entry name" value="FAD/NAD-binding_dom"/>
</dbReference>
<feature type="binding site" evidence="10">
    <location>
        <begin position="256"/>
        <end position="257"/>
    </location>
    <ligand>
        <name>NADP(+)</name>
        <dbReference type="ChEBI" id="CHEBI:58349"/>
    </ligand>
</feature>
<sequence length="518" mass="56776">MLVLVPRPLAWSACKGLSRAHASLPFSLRHSATRALSSTRVAFSTTETPVESAPFRLAVIGSGPGGFYTAQRVLRRLPNAKVDMFEALPIPHGLVRYGVAPDHPEVKNVMSTFDEVAENPNFRFIGNTSVGTLNQPNAKPAALEMSDLQPNYHAILLAYGAPEDRAFGIPGEDRLVGVMGARTFVGFYNGLPSEQNLDLDLSKTDTAVVLGQGNVALDVARILLMPLEELKKTDLTEKTIKLLEKSTIKHVHVVGRRGPLEVAFTSKELREMINLPDTTFHMDKELFDSEMALGGKSLDRPRKRLMSLLEKGMKESKPNQSKSWTLSFLRSPKAFKDSPENPGVLSSIEFGINRLESQEGGPRRAVDTGKTEELKCGMAFRSIGYKSIGIQGIPFDERKGIVPNIGGKVVDAQNNIVPGLYTSGWLKTGPVGVIVSTMSEAFQTAETLVEDVKNGALGPLEPKAGAEPLLEKLKEKGVRTVSYQDWKRIEQIEFQRGAQLGKPREKVLSVEEMLHLVD</sequence>
<dbReference type="GO" id="GO:0016491">
    <property type="term" value="F:oxidoreductase activity"/>
    <property type="evidence" value="ECO:0007669"/>
    <property type="project" value="UniProtKB-KW"/>
</dbReference>
<dbReference type="SUPFAM" id="SSF51971">
    <property type="entry name" value="Nucleotide-binding domain"/>
    <property type="match status" value="2"/>
</dbReference>
<evidence type="ECO:0000256" key="3">
    <source>
        <dbReference type="ARBA" id="ARBA00022630"/>
    </source>
</evidence>
<feature type="binding site" evidence="9">
    <location>
        <position position="86"/>
    </location>
    <ligand>
        <name>FAD</name>
        <dbReference type="ChEBI" id="CHEBI:57692"/>
    </ligand>
</feature>
<dbReference type="EC" id="1.18.1.6" evidence="8"/>
<reference evidence="12" key="1">
    <citation type="journal article" date="2020" name="Fungal Divers.">
        <title>Resolving the Mortierellaceae phylogeny through synthesis of multi-gene phylogenetics and phylogenomics.</title>
        <authorList>
            <person name="Vandepol N."/>
            <person name="Liber J."/>
            <person name="Desiro A."/>
            <person name="Na H."/>
            <person name="Kennedy M."/>
            <person name="Barry K."/>
            <person name="Grigoriev I.V."/>
            <person name="Miller A.N."/>
            <person name="O'Donnell K."/>
            <person name="Stajich J.E."/>
            <person name="Bonito G."/>
        </authorList>
    </citation>
    <scope>NUCLEOTIDE SEQUENCE</scope>
    <source>
        <strain evidence="12">BC1065</strain>
    </source>
</reference>
<dbReference type="AlphaFoldDB" id="A0A9P6QHI6"/>
<feature type="binding site" evidence="9">
    <location>
        <position position="94"/>
    </location>
    <ligand>
        <name>FAD</name>
        <dbReference type="ChEBI" id="CHEBI:57692"/>
    </ligand>
</feature>
<dbReference type="Gene3D" id="3.50.50.60">
    <property type="entry name" value="FAD/NAD(P)-binding domain"/>
    <property type="match status" value="1"/>
</dbReference>
<accession>A0A9P6QHI6</accession>
<dbReference type="InterPro" id="IPR021163">
    <property type="entry name" value="Ferredox_Rdtase_adrenod"/>
</dbReference>
<dbReference type="Pfam" id="PF07992">
    <property type="entry name" value="Pyr_redox_2"/>
    <property type="match status" value="1"/>
</dbReference>
<evidence type="ECO:0000256" key="1">
    <source>
        <dbReference type="ARBA" id="ARBA00001974"/>
    </source>
</evidence>
<dbReference type="InterPro" id="IPR036188">
    <property type="entry name" value="FAD/NAD-bd_sf"/>
</dbReference>
<evidence type="ECO:0000313" key="13">
    <source>
        <dbReference type="Proteomes" id="UP000807716"/>
    </source>
</evidence>
<feature type="binding site" evidence="9">
    <location>
        <position position="425"/>
    </location>
    <ligand>
        <name>FAD</name>
        <dbReference type="ChEBI" id="CHEBI:57692"/>
    </ligand>
</feature>
<dbReference type="Proteomes" id="UP000807716">
    <property type="component" value="Unassembled WGS sequence"/>
</dbReference>
<keyword evidence="5 8" id="KW-0521">NADP</keyword>
<comment type="catalytic activity">
    <reaction evidence="7 8">
        <text>2 reduced [adrenodoxin] + NADP(+) + H(+) = 2 oxidized [adrenodoxin] + NADPH</text>
        <dbReference type="Rhea" id="RHEA:42312"/>
        <dbReference type="Rhea" id="RHEA-COMP:9998"/>
        <dbReference type="Rhea" id="RHEA-COMP:9999"/>
        <dbReference type="ChEBI" id="CHEBI:15378"/>
        <dbReference type="ChEBI" id="CHEBI:33737"/>
        <dbReference type="ChEBI" id="CHEBI:33738"/>
        <dbReference type="ChEBI" id="CHEBI:57783"/>
        <dbReference type="ChEBI" id="CHEBI:58349"/>
        <dbReference type="EC" id="1.18.1.6"/>
    </reaction>
</comment>
<proteinExistence type="inferred from homology"/>
<dbReference type="EMBL" id="JAAAJB010000059">
    <property type="protein sequence ID" value="KAG0268118.1"/>
    <property type="molecule type" value="Genomic_DNA"/>
</dbReference>
<comment type="caution">
    <text evidence="12">The sequence shown here is derived from an EMBL/GenBank/DDBJ whole genome shotgun (WGS) entry which is preliminary data.</text>
</comment>
<dbReference type="PANTHER" id="PTHR48467:SF1">
    <property type="entry name" value="GLUTAMATE SYNTHASE 1 [NADH], CHLOROPLASTIC-LIKE"/>
    <property type="match status" value="1"/>
</dbReference>
<evidence type="ECO:0000256" key="7">
    <source>
        <dbReference type="ARBA" id="ARBA00048933"/>
    </source>
</evidence>
<keyword evidence="6 8" id="KW-0560">Oxidoreductase</keyword>
<dbReference type="InterPro" id="IPR055275">
    <property type="entry name" value="Ferredox_Rdtase"/>
</dbReference>
<evidence type="ECO:0000256" key="10">
    <source>
        <dbReference type="PIRSR" id="PIRSR000362-2"/>
    </source>
</evidence>
<dbReference type="OrthoDB" id="333024at2759"/>
<feature type="binding site" evidence="10">
    <location>
        <position position="268"/>
    </location>
    <ligand>
        <name>NADP(+)</name>
        <dbReference type="ChEBI" id="CHEBI:58349"/>
    </ligand>
</feature>
<organism evidence="12 13">
    <name type="scientific">Actinomortierella ambigua</name>
    <dbReference type="NCBI Taxonomy" id="1343610"/>
    <lineage>
        <taxon>Eukaryota</taxon>
        <taxon>Fungi</taxon>
        <taxon>Fungi incertae sedis</taxon>
        <taxon>Mucoromycota</taxon>
        <taxon>Mortierellomycotina</taxon>
        <taxon>Mortierellomycetes</taxon>
        <taxon>Mortierellales</taxon>
        <taxon>Mortierellaceae</taxon>
        <taxon>Actinomortierella</taxon>
    </lineage>
</organism>
<evidence type="ECO:0000256" key="9">
    <source>
        <dbReference type="PIRSR" id="PIRSR000362-1"/>
    </source>
</evidence>
<dbReference type="PRINTS" id="PR00419">
    <property type="entry name" value="ADXRDTASE"/>
</dbReference>
<evidence type="ECO:0000256" key="4">
    <source>
        <dbReference type="ARBA" id="ARBA00022827"/>
    </source>
</evidence>
<dbReference type="PANTHER" id="PTHR48467">
    <property type="entry name" value="GLUTAMATE SYNTHASE 1 [NADH], CHLOROPLASTIC-LIKE"/>
    <property type="match status" value="1"/>
</dbReference>